<protein>
    <recommendedName>
        <fullName evidence="1">Chaperone NapD</fullName>
    </recommendedName>
    <alternativeName>
        <fullName evidence="1">NapA signal peptide-binding chaperone NapD</fullName>
    </alternativeName>
</protein>
<dbReference type="AlphaFoldDB" id="D3UIP5"/>
<accession>D3UIP5</accession>
<dbReference type="STRING" id="679897.HMU11150"/>
<keyword evidence="1" id="KW-0963">Cytoplasm</keyword>
<keyword evidence="3" id="KW-1185">Reference proteome</keyword>
<keyword evidence="1" id="KW-0143">Chaperone</keyword>
<dbReference type="Proteomes" id="UP000001522">
    <property type="component" value="Chromosome"/>
</dbReference>
<reference evidence="2 3" key="1">
    <citation type="journal article" date="2010" name="BMC Genomics">
        <title>Comparative genomics and proteomics of Helicobacter mustelae, an ulcerogenic and carcinogenic gastric pathogen.</title>
        <authorList>
            <person name="O'Toole P.W."/>
            <person name="Snelling W.J."/>
            <person name="Canchaya C."/>
            <person name="Forde B.M."/>
            <person name="Hardie K.R."/>
            <person name="Josenhans C."/>
            <person name="Graham R.L.J."/>
            <person name="McMullan G."/>
            <person name="Parkhill J."/>
            <person name="Belda E."/>
            <person name="Bentley S.D."/>
        </authorList>
    </citation>
    <scope>NUCLEOTIDE SEQUENCE [LARGE SCALE GENOMIC DNA]</scope>
    <source>
        <strain evidence="3">ATCC 43772 / LMG 18044 / NCTC 12198 / 12198</strain>
    </source>
</reference>
<dbReference type="InterPro" id="IPR005623">
    <property type="entry name" value="Chaperone_NapD_NO3_reduct"/>
</dbReference>
<comment type="subcellular location">
    <subcellularLocation>
        <location evidence="1">Cytoplasm</location>
    </subcellularLocation>
</comment>
<organism evidence="2 3">
    <name type="scientific">Helicobacter mustelae (strain ATCC 43772 / CCUG 25715 / CIP 103759 / LMG 18044 / NCTC 12198 / R85-136P)</name>
    <name type="common">Campylobacter mustelae</name>
    <dbReference type="NCBI Taxonomy" id="679897"/>
    <lineage>
        <taxon>Bacteria</taxon>
        <taxon>Pseudomonadati</taxon>
        <taxon>Campylobacterota</taxon>
        <taxon>Epsilonproteobacteria</taxon>
        <taxon>Campylobacterales</taxon>
        <taxon>Helicobacteraceae</taxon>
        <taxon>Helicobacter</taxon>
    </lineage>
</organism>
<dbReference type="GO" id="GO:0005048">
    <property type="term" value="F:signal sequence binding"/>
    <property type="evidence" value="ECO:0007669"/>
    <property type="project" value="UniProtKB-UniRule"/>
</dbReference>
<evidence type="ECO:0000313" key="2">
    <source>
        <dbReference type="EMBL" id="CBG40370.1"/>
    </source>
</evidence>
<comment type="subunit">
    <text evidence="1">Interacts with the cytoplasmic NapA precursor.</text>
</comment>
<dbReference type="EMBL" id="FN555004">
    <property type="protein sequence ID" value="CBG40370.1"/>
    <property type="molecule type" value="Genomic_DNA"/>
</dbReference>
<sequence>MNISSIIIKADSSAWESLLQEIPQIPHVEIALHQKDRGIMIATIEAENTQQELEALKKIQVLKGVFSAEMHLTYSEGDLKNCKLDMQKIAKLIDTTPAELMKYGGDIKNFIK</sequence>
<dbReference type="GO" id="GO:0051224">
    <property type="term" value="P:negative regulation of protein transport"/>
    <property type="evidence" value="ECO:0007669"/>
    <property type="project" value="UniProtKB-UniRule"/>
</dbReference>
<dbReference type="GO" id="GO:0005737">
    <property type="term" value="C:cytoplasm"/>
    <property type="evidence" value="ECO:0007669"/>
    <property type="project" value="UniProtKB-SubCell"/>
</dbReference>
<comment type="similarity">
    <text evidence="1">Belongs to the NapD family.</text>
</comment>
<dbReference type="RefSeq" id="WP_013023439.1">
    <property type="nucleotide sequence ID" value="NC_013949.1"/>
</dbReference>
<dbReference type="Gene3D" id="3.30.70.920">
    <property type="match status" value="1"/>
</dbReference>
<dbReference type="HOGENOM" id="CLU_155794_0_0_7"/>
<dbReference type="eggNOG" id="COG3062">
    <property type="taxonomic scope" value="Bacteria"/>
</dbReference>
<dbReference type="Pfam" id="PF03927">
    <property type="entry name" value="NapD"/>
    <property type="match status" value="1"/>
</dbReference>
<dbReference type="HAMAP" id="MF_02200">
    <property type="entry name" value="NapD"/>
    <property type="match status" value="1"/>
</dbReference>
<evidence type="ECO:0000256" key="1">
    <source>
        <dbReference type="HAMAP-Rule" id="MF_02200"/>
    </source>
</evidence>
<gene>
    <name evidence="1 2" type="primary">napD</name>
    <name evidence="2" type="ordered locus">HMU11150</name>
</gene>
<comment type="function">
    <text evidence="1">Chaperone for NapA, the catalytic subunit of the periplasmic nitrate reductase. It binds directly and specifically to the twin-arginine signal peptide of NapA, preventing premature interaction with the Tat translocase and premature export.</text>
</comment>
<dbReference type="KEGG" id="hms:HMU11150"/>
<proteinExistence type="inferred from homology"/>
<evidence type="ECO:0000313" key="3">
    <source>
        <dbReference type="Proteomes" id="UP000001522"/>
    </source>
</evidence>
<name>D3UIP5_HELM1</name>